<reference evidence="1 2" key="1">
    <citation type="submission" date="2024-03" db="EMBL/GenBank/DDBJ databases">
        <title>Two novel Raoultella species associated with bleeding cankers of broadleaf hosts, Raoultella scottia sp. nov. and Raoultella lignicola sp. nov.</title>
        <authorList>
            <person name="Brady C.L."/>
        </authorList>
    </citation>
    <scope>NUCLEOTIDE SEQUENCE [LARGE SCALE GENOMIC DNA]</scope>
    <source>
        <strain evidence="1 2">BAC 10a-01-01</strain>
    </source>
</reference>
<dbReference type="EMBL" id="JARXNH020000057">
    <property type="protein sequence ID" value="MEK0250234.1"/>
    <property type="molecule type" value="Genomic_DNA"/>
</dbReference>
<dbReference type="Proteomes" id="UP001334005">
    <property type="component" value="Unassembled WGS sequence"/>
</dbReference>
<sequence length="100" mass="11906">MIYKDLTIHYINSDKSDRLIKYDLIRKQNNDFIVKVFDVQSRGLADPKIIIQIDDFEITYDSYRENHSSSGFQQSVKSEFPPSFEDYVERALQDHRNKLD</sequence>
<organism evidence="1 2">
    <name type="scientific">Raoultella scottii</name>
    <dbReference type="NCBI Taxonomy" id="3040937"/>
    <lineage>
        <taxon>Bacteria</taxon>
        <taxon>Pseudomonadati</taxon>
        <taxon>Pseudomonadota</taxon>
        <taxon>Gammaproteobacteria</taxon>
        <taxon>Enterobacterales</taxon>
        <taxon>Enterobacteriaceae</taxon>
        <taxon>Klebsiella/Raoultella group</taxon>
        <taxon>Raoultella</taxon>
    </lineage>
</organism>
<keyword evidence="2" id="KW-1185">Reference proteome</keyword>
<proteinExistence type="predicted"/>
<comment type="caution">
    <text evidence="1">The sequence shown here is derived from an EMBL/GenBank/DDBJ whole genome shotgun (WGS) entry which is preliminary data.</text>
</comment>
<gene>
    <name evidence="1" type="ORF">QFI66_019285</name>
</gene>
<accession>A0ABU8Z9V3</accession>
<dbReference type="RefSeq" id="WP_331835405.1">
    <property type="nucleotide sequence ID" value="NZ_JARXNH020000057.1"/>
</dbReference>
<name>A0ABU8Z9V3_9ENTR</name>
<protein>
    <submittedName>
        <fullName evidence="1">Uncharacterized protein</fullName>
    </submittedName>
</protein>
<evidence type="ECO:0000313" key="2">
    <source>
        <dbReference type="Proteomes" id="UP001334005"/>
    </source>
</evidence>
<evidence type="ECO:0000313" key="1">
    <source>
        <dbReference type="EMBL" id="MEK0250234.1"/>
    </source>
</evidence>